<feature type="transmembrane region" description="Helical" evidence="6">
    <location>
        <begin position="221"/>
        <end position="239"/>
    </location>
</feature>
<dbReference type="PANTHER" id="PTHR11360">
    <property type="entry name" value="MONOCARBOXYLATE TRANSPORTER"/>
    <property type="match status" value="1"/>
</dbReference>
<feature type="transmembrane region" description="Helical" evidence="6">
    <location>
        <begin position="245"/>
        <end position="266"/>
    </location>
</feature>
<evidence type="ECO:0000313" key="8">
    <source>
        <dbReference type="EMBL" id="MDT2597120.1"/>
    </source>
</evidence>
<feature type="transmembrane region" description="Helical" evidence="6">
    <location>
        <begin position="379"/>
        <end position="397"/>
    </location>
</feature>
<keyword evidence="11" id="KW-1185">Reference proteome</keyword>
<name>A0AAW8TN46_9ENTE</name>
<evidence type="ECO:0000256" key="1">
    <source>
        <dbReference type="ARBA" id="ARBA00004651"/>
    </source>
</evidence>
<evidence type="ECO:0000259" key="7">
    <source>
        <dbReference type="PROSITE" id="PS50850"/>
    </source>
</evidence>
<comment type="subcellular location">
    <subcellularLocation>
        <location evidence="1">Cell membrane</location>
        <topology evidence="1">Multi-pass membrane protein</topology>
    </subcellularLocation>
</comment>
<dbReference type="InterPro" id="IPR011701">
    <property type="entry name" value="MFS"/>
</dbReference>
<feature type="transmembrane region" description="Helical" evidence="6">
    <location>
        <begin position="164"/>
        <end position="184"/>
    </location>
</feature>
<dbReference type="InterPro" id="IPR050327">
    <property type="entry name" value="Proton-linked_MCT"/>
</dbReference>
<dbReference type="EMBL" id="JARPYT010000018">
    <property type="protein sequence ID" value="MDT2638072.1"/>
    <property type="molecule type" value="Genomic_DNA"/>
</dbReference>
<evidence type="ECO:0000256" key="3">
    <source>
        <dbReference type="ARBA" id="ARBA00022692"/>
    </source>
</evidence>
<sequence>MKNESINRWLVLIASTAVLLCTGAVYAFSVFAGPLSQLKGWSMSEIMLAFTINAAVGPITMILGGFLTDRGLAKWTVFFGGALFGLGFFLTGLVNSPGMLYFTYGILAGLGQGFAYSACLSNTLRLFPDKRGLASGLITAGMGGAAIIAAPIANRLIETQDVLYAFRTLGIAYLIVVIVANFFIKSAPSDFKPAGWTAPVVKNGNVSVNKNWQKMLGTPEFYLIILMLGVGAFSGLMIASNASVIGQAMFGLSATTAAFYVSLYSLSNCLGRVLWGTVSDRLGRTKTLLIIYTVVACSLLVLALLSGTAAFAIGIIGLGLCFGGVMGVFPSMVMENYGPINQGVNYGIVFIGYSTAAFFGPKVATGMAANHHGDYTQAFYTAIVLAIVGLILDLVYIQKKKTTQNRSDLQGAHKA</sequence>
<dbReference type="PANTHER" id="PTHR11360:SF317">
    <property type="entry name" value="MAJOR FACILITATOR SUPERFAMILY (MFS) PROFILE DOMAIN-CONTAINING PROTEIN-RELATED"/>
    <property type="match status" value="1"/>
</dbReference>
<comment type="caution">
    <text evidence="9">The sequence shown here is derived from an EMBL/GenBank/DDBJ whole genome shotgun (WGS) entry which is preliminary data.</text>
</comment>
<evidence type="ECO:0000313" key="11">
    <source>
        <dbReference type="Proteomes" id="UP001256547"/>
    </source>
</evidence>
<keyword evidence="5 6" id="KW-0472">Membrane</keyword>
<dbReference type="AlphaFoldDB" id="A0AAW8TN46"/>
<protein>
    <submittedName>
        <fullName evidence="9">OFA family MFS transporter</fullName>
    </submittedName>
</protein>
<evidence type="ECO:0000256" key="4">
    <source>
        <dbReference type="ARBA" id="ARBA00022989"/>
    </source>
</evidence>
<dbReference type="GO" id="GO:0005886">
    <property type="term" value="C:plasma membrane"/>
    <property type="evidence" value="ECO:0007669"/>
    <property type="project" value="UniProtKB-SubCell"/>
</dbReference>
<organism evidence="9 10">
    <name type="scientific">Enterococcus dongliensis</name>
    <dbReference type="NCBI Taxonomy" id="2559925"/>
    <lineage>
        <taxon>Bacteria</taxon>
        <taxon>Bacillati</taxon>
        <taxon>Bacillota</taxon>
        <taxon>Bacilli</taxon>
        <taxon>Lactobacillales</taxon>
        <taxon>Enterococcaceae</taxon>
        <taxon>Enterococcus</taxon>
    </lineage>
</organism>
<proteinExistence type="predicted"/>
<keyword evidence="2" id="KW-0813">Transport</keyword>
<dbReference type="Proteomes" id="UP001256547">
    <property type="component" value="Unassembled WGS sequence"/>
</dbReference>
<evidence type="ECO:0000256" key="6">
    <source>
        <dbReference type="SAM" id="Phobius"/>
    </source>
</evidence>
<dbReference type="GO" id="GO:0022857">
    <property type="term" value="F:transmembrane transporter activity"/>
    <property type="evidence" value="ECO:0007669"/>
    <property type="project" value="InterPro"/>
</dbReference>
<accession>A0AAW8TN46</accession>
<dbReference type="PROSITE" id="PS50850">
    <property type="entry name" value="MFS"/>
    <property type="match status" value="1"/>
</dbReference>
<reference evidence="9 11" key="1">
    <citation type="submission" date="2023-03" db="EMBL/GenBank/DDBJ databases">
        <authorList>
            <person name="Shen W."/>
            <person name="Cai J."/>
        </authorList>
    </citation>
    <scope>NUCLEOTIDE SEQUENCE</scope>
    <source>
        <strain evidence="9">P55-2</strain>
        <strain evidence="8 11">P72-2</strain>
    </source>
</reference>
<dbReference type="Pfam" id="PF07690">
    <property type="entry name" value="MFS_1"/>
    <property type="match status" value="1"/>
</dbReference>
<feature type="transmembrane region" description="Helical" evidence="6">
    <location>
        <begin position="287"/>
        <end position="305"/>
    </location>
</feature>
<dbReference type="Gene3D" id="1.20.1250.20">
    <property type="entry name" value="MFS general substrate transporter like domains"/>
    <property type="match status" value="2"/>
</dbReference>
<feature type="transmembrane region" description="Helical" evidence="6">
    <location>
        <begin position="46"/>
        <end position="68"/>
    </location>
</feature>
<keyword evidence="3 6" id="KW-0812">Transmembrane</keyword>
<gene>
    <name evidence="9" type="ORF">P7D36_11270</name>
    <name evidence="8" type="ORF">P7D39_08900</name>
</gene>
<feature type="domain" description="Major facilitator superfamily (MFS) profile" evidence="7">
    <location>
        <begin position="10"/>
        <end position="401"/>
    </location>
</feature>
<feature type="transmembrane region" description="Helical" evidence="6">
    <location>
        <begin position="75"/>
        <end position="94"/>
    </location>
</feature>
<dbReference type="InterPro" id="IPR036259">
    <property type="entry name" value="MFS_trans_sf"/>
</dbReference>
<dbReference type="EMBL" id="JARPYR010000016">
    <property type="protein sequence ID" value="MDT2597120.1"/>
    <property type="molecule type" value="Genomic_DNA"/>
</dbReference>
<dbReference type="SUPFAM" id="SSF103473">
    <property type="entry name" value="MFS general substrate transporter"/>
    <property type="match status" value="1"/>
</dbReference>
<feature type="transmembrane region" description="Helical" evidence="6">
    <location>
        <begin position="311"/>
        <end position="331"/>
    </location>
</feature>
<feature type="transmembrane region" description="Helical" evidence="6">
    <location>
        <begin position="100"/>
        <end position="120"/>
    </location>
</feature>
<dbReference type="CDD" id="cd17353">
    <property type="entry name" value="MFS_OFA_like"/>
    <property type="match status" value="1"/>
</dbReference>
<feature type="transmembrane region" description="Helical" evidence="6">
    <location>
        <begin position="343"/>
        <end position="359"/>
    </location>
</feature>
<keyword evidence="4 6" id="KW-1133">Transmembrane helix</keyword>
<evidence type="ECO:0000313" key="9">
    <source>
        <dbReference type="EMBL" id="MDT2638072.1"/>
    </source>
</evidence>
<dbReference type="InterPro" id="IPR020846">
    <property type="entry name" value="MFS_dom"/>
</dbReference>
<dbReference type="RefSeq" id="WP_311924558.1">
    <property type="nucleotide sequence ID" value="NZ_JARPYR010000016.1"/>
</dbReference>
<dbReference type="Proteomes" id="UP001245561">
    <property type="component" value="Unassembled WGS sequence"/>
</dbReference>
<evidence type="ECO:0000256" key="2">
    <source>
        <dbReference type="ARBA" id="ARBA00022448"/>
    </source>
</evidence>
<evidence type="ECO:0000313" key="10">
    <source>
        <dbReference type="Proteomes" id="UP001245561"/>
    </source>
</evidence>
<feature type="transmembrane region" description="Helical" evidence="6">
    <location>
        <begin position="132"/>
        <end position="152"/>
    </location>
</feature>
<evidence type="ECO:0000256" key="5">
    <source>
        <dbReference type="ARBA" id="ARBA00023136"/>
    </source>
</evidence>